<keyword evidence="1" id="KW-0175">Coiled coil</keyword>
<dbReference type="EMBL" id="JBBCAQ010000034">
    <property type="protein sequence ID" value="KAK7579997.1"/>
    <property type="molecule type" value="Genomic_DNA"/>
</dbReference>
<proteinExistence type="predicted"/>
<name>A0AAN9TMQ2_9HEMI</name>
<comment type="caution">
    <text evidence="2">The sequence shown here is derived from an EMBL/GenBank/DDBJ whole genome shotgun (WGS) entry which is preliminary data.</text>
</comment>
<organism evidence="2 3">
    <name type="scientific">Parthenolecanium corni</name>
    <dbReference type="NCBI Taxonomy" id="536013"/>
    <lineage>
        <taxon>Eukaryota</taxon>
        <taxon>Metazoa</taxon>
        <taxon>Ecdysozoa</taxon>
        <taxon>Arthropoda</taxon>
        <taxon>Hexapoda</taxon>
        <taxon>Insecta</taxon>
        <taxon>Pterygota</taxon>
        <taxon>Neoptera</taxon>
        <taxon>Paraneoptera</taxon>
        <taxon>Hemiptera</taxon>
        <taxon>Sternorrhyncha</taxon>
        <taxon>Coccoidea</taxon>
        <taxon>Coccidae</taxon>
        <taxon>Parthenolecanium</taxon>
    </lineage>
</organism>
<feature type="coiled-coil region" evidence="1">
    <location>
        <begin position="162"/>
        <end position="189"/>
    </location>
</feature>
<evidence type="ECO:0000256" key="1">
    <source>
        <dbReference type="SAM" id="Coils"/>
    </source>
</evidence>
<evidence type="ECO:0000313" key="2">
    <source>
        <dbReference type="EMBL" id="KAK7579997.1"/>
    </source>
</evidence>
<accession>A0AAN9TMQ2</accession>
<dbReference type="AlphaFoldDB" id="A0AAN9TMQ2"/>
<gene>
    <name evidence="2" type="ORF">V9T40_000626</name>
</gene>
<dbReference type="Proteomes" id="UP001367676">
    <property type="component" value="Unassembled WGS sequence"/>
</dbReference>
<sequence>MESSRPKSHTGDYSIKRRFGKGFRNSKKSIMIFSNHKKDDVNDSNYEDSISSTPHRSCSLNALHTGQVLLQPRMAQLETLEAKMARIENSLSTTPRKKKISSSNSSITSALATATNVSLLANNSADYCQTPLSECKSNSLRSISTFPKLADGGNSMLIYKTSRDIAREMEALKNALRDKENVIDNLKGQLHTSLNFSRLSTSYLQSKHKGDHIYCDKQAAEERLQRLKYEMDNKSLLIKNIKLELERLDITE</sequence>
<keyword evidence="3" id="KW-1185">Reference proteome</keyword>
<protein>
    <submittedName>
        <fullName evidence="2">Uncharacterized protein</fullName>
    </submittedName>
</protein>
<evidence type="ECO:0000313" key="3">
    <source>
        <dbReference type="Proteomes" id="UP001367676"/>
    </source>
</evidence>
<reference evidence="2 3" key="1">
    <citation type="submission" date="2024-03" db="EMBL/GenBank/DDBJ databases">
        <title>Adaptation during the transition from Ophiocordyceps entomopathogen to insect associate is accompanied by gene loss and intensified selection.</title>
        <authorList>
            <person name="Ward C.M."/>
            <person name="Onetto C.A."/>
            <person name="Borneman A.R."/>
        </authorList>
    </citation>
    <scope>NUCLEOTIDE SEQUENCE [LARGE SCALE GENOMIC DNA]</scope>
    <source>
        <strain evidence="2">AWRI1</strain>
        <tissue evidence="2">Single Adult Female</tissue>
    </source>
</reference>